<feature type="transmembrane region" description="Helical" evidence="1">
    <location>
        <begin position="49"/>
        <end position="69"/>
    </location>
</feature>
<organism evidence="2 3">
    <name type="scientific">Heyndrickxia ginsengihumi</name>
    <dbReference type="NCBI Taxonomy" id="363870"/>
    <lineage>
        <taxon>Bacteria</taxon>
        <taxon>Bacillati</taxon>
        <taxon>Bacillota</taxon>
        <taxon>Bacilli</taxon>
        <taxon>Bacillales</taxon>
        <taxon>Bacillaceae</taxon>
        <taxon>Heyndrickxia</taxon>
    </lineage>
</organism>
<comment type="caution">
    <text evidence="2">The sequence shown here is derived from an EMBL/GenBank/DDBJ whole genome shotgun (WGS) entry which is preliminary data.</text>
</comment>
<dbReference type="Proteomes" id="UP000030588">
    <property type="component" value="Unassembled WGS sequence"/>
</dbReference>
<evidence type="ECO:0000313" key="2">
    <source>
        <dbReference type="EMBL" id="KHD84131.1"/>
    </source>
</evidence>
<feature type="transmembrane region" description="Helical" evidence="1">
    <location>
        <begin position="6"/>
        <end position="28"/>
    </location>
</feature>
<dbReference type="EMBL" id="JRUN01000097">
    <property type="protein sequence ID" value="KHD84131.1"/>
    <property type="molecule type" value="Genomic_DNA"/>
</dbReference>
<keyword evidence="1" id="KW-1133">Transmembrane helix</keyword>
<evidence type="ECO:0000256" key="1">
    <source>
        <dbReference type="SAM" id="Phobius"/>
    </source>
</evidence>
<name>A0A0A6V968_9BACI</name>
<keyword evidence="1" id="KW-0472">Membrane</keyword>
<reference evidence="2 3" key="1">
    <citation type="submission" date="2014-10" db="EMBL/GenBank/DDBJ databases">
        <title>Draft genome of phytase producing Bacillus ginsengihumi strain M2.11.</title>
        <authorList>
            <person name="Toymentseva A."/>
            <person name="Boulygina E.A."/>
            <person name="Kazakov S.V."/>
            <person name="Kayumov I."/>
            <person name="Suleimanova A.D."/>
            <person name="Mardanova A.M."/>
            <person name="Maria S.N."/>
            <person name="Sergey M.Y."/>
            <person name="Sharipova M.R."/>
        </authorList>
    </citation>
    <scope>NUCLEOTIDE SEQUENCE [LARGE SCALE GENOMIC DNA]</scope>
    <source>
        <strain evidence="2 3">M2.11</strain>
    </source>
</reference>
<dbReference type="AlphaFoldDB" id="A0A0A6V968"/>
<sequence>MYYQIGGIIINVFVIPVAAQSGIPWTNVLVPRLSRFYAVSEISTKLSKAFIKASVVIIFFQTFLINDFIGS</sequence>
<evidence type="ECO:0000313" key="3">
    <source>
        <dbReference type="Proteomes" id="UP000030588"/>
    </source>
</evidence>
<keyword evidence="1" id="KW-0812">Transmembrane</keyword>
<proteinExistence type="predicted"/>
<protein>
    <submittedName>
        <fullName evidence="2">Uncharacterized protein</fullName>
    </submittedName>
</protein>
<gene>
    <name evidence="2" type="ORF">NG54_17540</name>
</gene>
<accession>A0A0A6V968</accession>